<dbReference type="EMBL" id="KZ613782">
    <property type="protein sequence ID" value="PMD63201.1"/>
    <property type="molecule type" value="Genomic_DNA"/>
</dbReference>
<dbReference type="RefSeq" id="XP_024740105.1">
    <property type="nucleotide sequence ID" value="XM_024888376.1"/>
</dbReference>
<dbReference type="Proteomes" id="UP000235371">
    <property type="component" value="Unassembled WGS sequence"/>
</dbReference>
<accession>A0A2J6TJL7</accession>
<protein>
    <submittedName>
        <fullName evidence="1">Uncharacterized protein</fullName>
    </submittedName>
</protein>
<dbReference type="InParanoid" id="A0A2J6TJL7"/>
<evidence type="ECO:0000313" key="2">
    <source>
        <dbReference type="Proteomes" id="UP000235371"/>
    </source>
</evidence>
<sequence length="166" mass="19791">MQSQRYLGQGSKKLGAPLVNYKGVDCILVLGTTYWESTPWCEVMESDQDLGHYSFYPRDQDFRDQDYRHEEVGLRDEDFRKKDFWYERQKRDYYEQLNRQAQPQTTFLQHAFHNFNVKDVVPPTDTGTKRHRSVCESLNLVSIVEHITVSGREIYLLRLLFISEEE</sequence>
<name>A0A2J6TJL7_9HELO</name>
<gene>
    <name evidence="1" type="ORF">K444DRAFT_716134</name>
</gene>
<dbReference type="GeneID" id="36596452"/>
<evidence type="ECO:0000313" key="1">
    <source>
        <dbReference type="EMBL" id="PMD63201.1"/>
    </source>
</evidence>
<dbReference type="AlphaFoldDB" id="A0A2J6TJL7"/>
<keyword evidence="2" id="KW-1185">Reference proteome</keyword>
<reference evidence="1 2" key="1">
    <citation type="submission" date="2016-04" db="EMBL/GenBank/DDBJ databases">
        <title>A degradative enzymes factory behind the ericoid mycorrhizal symbiosis.</title>
        <authorList>
            <consortium name="DOE Joint Genome Institute"/>
            <person name="Martino E."/>
            <person name="Morin E."/>
            <person name="Grelet G."/>
            <person name="Kuo A."/>
            <person name="Kohler A."/>
            <person name="Daghino S."/>
            <person name="Barry K."/>
            <person name="Choi C."/>
            <person name="Cichocki N."/>
            <person name="Clum A."/>
            <person name="Copeland A."/>
            <person name="Hainaut M."/>
            <person name="Haridas S."/>
            <person name="Labutti K."/>
            <person name="Lindquist E."/>
            <person name="Lipzen A."/>
            <person name="Khouja H.-R."/>
            <person name="Murat C."/>
            <person name="Ohm R."/>
            <person name="Olson A."/>
            <person name="Spatafora J."/>
            <person name="Veneault-Fourrey C."/>
            <person name="Henrissat B."/>
            <person name="Grigoriev I."/>
            <person name="Martin F."/>
            <person name="Perotto S."/>
        </authorList>
    </citation>
    <scope>NUCLEOTIDE SEQUENCE [LARGE SCALE GENOMIC DNA]</scope>
    <source>
        <strain evidence="1 2">E</strain>
    </source>
</reference>
<proteinExistence type="predicted"/>
<organism evidence="1 2">
    <name type="scientific">Hyaloscypha bicolor E</name>
    <dbReference type="NCBI Taxonomy" id="1095630"/>
    <lineage>
        <taxon>Eukaryota</taxon>
        <taxon>Fungi</taxon>
        <taxon>Dikarya</taxon>
        <taxon>Ascomycota</taxon>
        <taxon>Pezizomycotina</taxon>
        <taxon>Leotiomycetes</taxon>
        <taxon>Helotiales</taxon>
        <taxon>Hyaloscyphaceae</taxon>
        <taxon>Hyaloscypha</taxon>
        <taxon>Hyaloscypha bicolor</taxon>
    </lineage>
</organism>